<protein>
    <recommendedName>
        <fullName evidence="1">M23ase beta-sheet core domain-containing protein</fullName>
    </recommendedName>
</protein>
<dbReference type="GO" id="GO:0004222">
    <property type="term" value="F:metalloendopeptidase activity"/>
    <property type="evidence" value="ECO:0007669"/>
    <property type="project" value="TreeGrafter"/>
</dbReference>
<dbReference type="SUPFAM" id="SSF51261">
    <property type="entry name" value="Duplicated hybrid motif"/>
    <property type="match status" value="1"/>
</dbReference>
<feature type="domain" description="M23ase beta-sheet core" evidence="1">
    <location>
        <begin position="118"/>
        <end position="176"/>
    </location>
</feature>
<organism evidence="2">
    <name type="scientific">hydrothermal vent metagenome</name>
    <dbReference type="NCBI Taxonomy" id="652676"/>
    <lineage>
        <taxon>unclassified sequences</taxon>
        <taxon>metagenomes</taxon>
        <taxon>ecological metagenomes</taxon>
    </lineage>
</organism>
<dbReference type="PANTHER" id="PTHR21666:SF270">
    <property type="entry name" value="MUREIN HYDROLASE ACTIVATOR ENVC"/>
    <property type="match status" value="1"/>
</dbReference>
<dbReference type="Gene3D" id="2.70.70.10">
    <property type="entry name" value="Glucose Permease (Domain IIA)"/>
    <property type="match status" value="1"/>
</dbReference>
<dbReference type="InterPro" id="IPR016047">
    <property type="entry name" value="M23ase_b-sheet_dom"/>
</dbReference>
<dbReference type="CDD" id="cd12797">
    <property type="entry name" value="M23_peptidase"/>
    <property type="match status" value="1"/>
</dbReference>
<evidence type="ECO:0000259" key="1">
    <source>
        <dbReference type="Pfam" id="PF01551"/>
    </source>
</evidence>
<proteinExistence type="predicted"/>
<dbReference type="InterPro" id="IPR050570">
    <property type="entry name" value="Cell_wall_metabolism_enzyme"/>
</dbReference>
<dbReference type="AlphaFoldDB" id="A0A3B0XAJ8"/>
<dbReference type="PANTHER" id="PTHR21666">
    <property type="entry name" value="PEPTIDASE-RELATED"/>
    <property type="match status" value="1"/>
</dbReference>
<gene>
    <name evidence="2" type="ORF">MNBD_GAMMA08-1727</name>
</gene>
<accession>A0A3B0XAJ8</accession>
<name>A0A3B0XAJ8_9ZZZZ</name>
<dbReference type="InterPro" id="IPR011055">
    <property type="entry name" value="Dup_hybrid_motif"/>
</dbReference>
<dbReference type="Pfam" id="PF01551">
    <property type="entry name" value="Peptidase_M23"/>
    <property type="match status" value="1"/>
</dbReference>
<evidence type="ECO:0000313" key="2">
    <source>
        <dbReference type="EMBL" id="VAW61413.1"/>
    </source>
</evidence>
<sequence>MVYENKIAIDFPLQGEWQFLCPPGHHPFAFDFVQADANRKKYSSCNRVKYFIHYISANKYYCWEKPVYSPIDGTVVQVGNRYEDTQKTNIVKTILKWYNATFKFKPKKINGRLDIRPNAGNYVMIKSKEGYVVFLAHLRNKSIKVGEGQFIKSGNLIGRVGNSGNSTMPHLHINLFDQMSDPFTAKVIPFVFNKYMELNKEKNWVKHTSNIPGVKSFVKIENVSIKQQNTHPRRNK</sequence>
<reference evidence="2" key="1">
    <citation type="submission" date="2018-06" db="EMBL/GenBank/DDBJ databases">
        <authorList>
            <person name="Zhirakovskaya E."/>
        </authorList>
    </citation>
    <scope>NUCLEOTIDE SEQUENCE</scope>
</reference>
<dbReference type="EMBL" id="UOFH01000182">
    <property type="protein sequence ID" value="VAW61413.1"/>
    <property type="molecule type" value="Genomic_DNA"/>
</dbReference>